<sequence>MLWSEYVIGLPRTAHAPSESDEAHSQKFLPMLRSTPCTRRAGWALPHRIHRRGTPLRGYASATDSDDPPWFQQLRTQMLQRGVTHLPEHLTVPHEYKLAQTLTGFLPREYCHPPGVRNPIVPFGHHLIWFNPSLPTCDLLPDGTDASQSPGGPWVRRMWAGGSIQVKPGDYFDKNRGFAVDTPMAGAEHIKHVRLHGQGDTAKIFVTIERRFARVDTLKESYRIHRGSLGRASGLRRIQAYFEDQMRSDDPWGSAVLKEERNLVFFKERSPAELEAIKAGHMAAIKYLNPPGNPHFSHTLTPNRALLFRFSALTFNAHLIHLDTGYARNVEGHRNLLVHGPLSLTLMLQVMKHHLDVHTNGEQVLESIEYRNLAPLYCDEEMRICGMEKKTLDNGSIYDVWIEGPTGGVAVKGTVYTSKQKPTPTSPSTNVSDGTPISNKAFTRSGARTEASRKDNVEQSASQKLNSISDKTKLMNGHAASDPAPTSGPSAILVSSLPAQSEAIL</sequence>
<evidence type="ECO:0000313" key="2">
    <source>
        <dbReference type="EMBL" id="USP75859.1"/>
    </source>
</evidence>
<organism evidence="2 3">
    <name type="scientific">Curvularia clavata</name>
    <dbReference type="NCBI Taxonomy" id="95742"/>
    <lineage>
        <taxon>Eukaryota</taxon>
        <taxon>Fungi</taxon>
        <taxon>Dikarya</taxon>
        <taxon>Ascomycota</taxon>
        <taxon>Pezizomycotina</taxon>
        <taxon>Dothideomycetes</taxon>
        <taxon>Pleosporomycetidae</taxon>
        <taxon>Pleosporales</taxon>
        <taxon>Pleosporineae</taxon>
        <taxon>Pleosporaceae</taxon>
        <taxon>Curvularia</taxon>
    </lineage>
</organism>
<evidence type="ECO:0000256" key="1">
    <source>
        <dbReference type="SAM" id="MobiDB-lite"/>
    </source>
</evidence>
<gene>
    <name evidence="2" type="ORF">yc1106_03133</name>
</gene>
<feature type="compositionally biased region" description="Polar residues" evidence="1">
    <location>
        <begin position="417"/>
        <end position="442"/>
    </location>
</feature>
<proteinExistence type="predicted"/>
<name>A0A9Q8Z6R1_CURCL</name>
<dbReference type="OrthoDB" id="3257538at2759"/>
<reference evidence="2" key="1">
    <citation type="submission" date="2021-12" db="EMBL/GenBank/DDBJ databases">
        <title>Curvularia clavata genome.</title>
        <authorList>
            <person name="Cao Y."/>
        </authorList>
    </citation>
    <scope>NUCLEOTIDE SEQUENCE</scope>
    <source>
        <strain evidence="2">Yc1106</strain>
    </source>
</reference>
<dbReference type="Gene3D" id="3.10.129.10">
    <property type="entry name" value="Hotdog Thioesterase"/>
    <property type="match status" value="1"/>
</dbReference>
<dbReference type="PANTHER" id="PTHR28152:SF1">
    <property type="entry name" value="HYDROXYACYL-THIOESTER DEHYDRATASE TYPE 2, MITOCHONDRIAL"/>
    <property type="match status" value="1"/>
</dbReference>
<dbReference type="VEuPathDB" id="FungiDB:yc1106_03133"/>
<dbReference type="PANTHER" id="PTHR28152">
    <property type="entry name" value="HYDROXYACYL-THIOESTER DEHYDRATASE TYPE 2, MITOCHONDRIAL"/>
    <property type="match status" value="1"/>
</dbReference>
<accession>A0A9Q8Z6R1</accession>
<dbReference type="InterPro" id="IPR029069">
    <property type="entry name" value="HotDog_dom_sf"/>
</dbReference>
<keyword evidence="3" id="KW-1185">Reference proteome</keyword>
<feature type="region of interest" description="Disordered" evidence="1">
    <location>
        <begin position="417"/>
        <end position="463"/>
    </location>
</feature>
<dbReference type="AlphaFoldDB" id="A0A9Q8Z6R1"/>
<dbReference type="Proteomes" id="UP001056012">
    <property type="component" value="Chromosome 2"/>
</dbReference>
<dbReference type="GO" id="GO:0005739">
    <property type="term" value="C:mitochondrion"/>
    <property type="evidence" value="ECO:0007669"/>
    <property type="project" value="TreeGrafter"/>
</dbReference>
<evidence type="ECO:0000313" key="3">
    <source>
        <dbReference type="Proteomes" id="UP001056012"/>
    </source>
</evidence>
<dbReference type="InterPro" id="IPR052741">
    <property type="entry name" value="Mitochondrial_HTD2"/>
</dbReference>
<dbReference type="GO" id="GO:0019171">
    <property type="term" value="F:(3R)-hydroxyacyl-[acyl-carrier-protein] dehydratase activity"/>
    <property type="evidence" value="ECO:0007669"/>
    <property type="project" value="TreeGrafter"/>
</dbReference>
<protein>
    <submittedName>
        <fullName evidence="2">Uncharacterized protein</fullName>
    </submittedName>
</protein>
<dbReference type="EMBL" id="CP089275">
    <property type="protein sequence ID" value="USP75859.1"/>
    <property type="molecule type" value="Genomic_DNA"/>
</dbReference>
<dbReference type="SUPFAM" id="SSF54637">
    <property type="entry name" value="Thioesterase/thiol ester dehydrase-isomerase"/>
    <property type="match status" value="1"/>
</dbReference>